<dbReference type="SUPFAM" id="SSF52087">
    <property type="entry name" value="CRAL/TRIO domain"/>
    <property type="match status" value="1"/>
</dbReference>
<gene>
    <name evidence="2" type="ORF">PVAND_004659</name>
</gene>
<proteinExistence type="predicted"/>
<protein>
    <recommendedName>
        <fullName evidence="1">CRAL-TRIO domain-containing protein</fullName>
    </recommendedName>
</protein>
<evidence type="ECO:0000259" key="1">
    <source>
        <dbReference type="PROSITE" id="PS50191"/>
    </source>
</evidence>
<dbReference type="PANTHER" id="PTHR10174">
    <property type="entry name" value="ALPHA-TOCOPHEROL TRANSFER PROTEIN-RELATED"/>
    <property type="match status" value="1"/>
</dbReference>
<dbReference type="AlphaFoldDB" id="A0A9J6BYS7"/>
<organism evidence="2 3">
    <name type="scientific">Polypedilum vanderplanki</name>
    <name type="common">Sleeping chironomid midge</name>
    <dbReference type="NCBI Taxonomy" id="319348"/>
    <lineage>
        <taxon>Eukaryota</taxon>
        <taxon>Metazoa</taxon>
        <taxon>Ecdysozoa</taxon>
        <taxon>Arthropoda</taxon>
        <taxon>Hexapoda</taxon>
        <taxon>Insecta</taxon>
        <taxon>Pterygota</taxon>
        <taxon>Neoptera</taxon>
        <taxon>Endopterygota</taxon>
        <taxon>Diptera</taxon>
        <taxon>Nematocera</taxon>
        <taxon>Chironomoidea</taxon>
        <taxon>Chironomidae</taxon>
        <taxon>Chironominae</taxon>
        <taxon>Polypedilum</taxon>
        <taxon>Polypedilum</taxon>
    </lineage>
</organism>
<evidence type="ECO:0000313" key="2">
    <source>
        <dbReference type="EMBL" id="KAG5674707.1"/>
    </source>
</evidence>
<dbReference type="PANTHER" id="PTHR10174:SF208">
    <property type="entry name" value="CRAL-TRIO DOMAIN-CONTAINING PROTEIN DDB_G0278031"/>
    <property type="match status" value="1"/>
</dbReference>
<dbReference type="Gene3D" id="1.10.8.20">
    <property type="entry name" value="N-terminal domain of phosphatidylinositol transfer protein sec14p"/>
    <property type="match status" value="1"/>
</dbReference>
<dbReference type="GO" id="GO:0016020">
    <property type="term" value="C:membrane"/>
    <property type="evidence" value="ECO:0007669"/>
    <property type="project" value="TreeGrafter"/>
</dbReference>
<dbReference type="Proteomes" id="UP001107558">
    <property type="component" value="Chromosome 2"/>
</dbReference>
<dbReference type="CDD" id="cd00170">
    <property type="entry name" value="SEC14"/>
    <property type="match status" value="1"/>
</dbReference>
<dbReference type="Pfam" id="PF00650">
    <property type="entry name" value="CRAL_TRIO"/>
    <property type="match status" value="1"/>
</dbReference>
<keyword evidence="3" id="KW-1185">Reference proteome</keyword>
<dbReference type="PROSITE" id="PS50191">
    <property type="entry name" value="CRAL_TRIO"/>
    <property type="match status" value="1"/>
</dbReference>
<dbReference type="OrthoDB" id="6432525at2759"/>
<evidence type="ECO:0000313" key="3">
    <source>
        <dbReference type="Proteomes" id="UP001107558"/>
    </source>
</evidence>
<feature type="domain" description="CRAL-TRIO" evidence="1">
    <location>
        <begin position="89"/>
        <end position="251"/>
    </location>
</feature>
<dbReference type="SUPFAM" id="SSF46938">
    <property type="entry name" value="CRAL/TRIO N-terminal domain"/>
    <property type="match status" value="1"/>
</dbReference>
<dbReference type="GO" id="GO:1902936">
    <property type="term" value="F:phosphatidylinositol bisphosphate binding"/>
    <property type="evidence" value="ECO:0007669"/>
    <property type="project" value="TreeGrafter"/>
</dbReference>
<dbReference type="InterPro" id="IPR001251">
    <property type="entry name" value="CRAL-TRIO_dom"/>
</dbReference>
<dbReference type="Gene3D" id="3.40.525.10">
    <property type="entry name" value="CRAL-TRIO lipid binding domain"/>
    <property type="match status" value="1"/>
</dbReference>
<accession>A0A9J6BYS7</accession>
<sequence length="287" mass="34112">MSELSQFFLDKALKDFGEDETKRKICLDRFREWIVQHPFLTFHDLDETCLLMFLRGRKYQMDKVCQSIEQMSIFLKNHPQWNKITENEMPMFLNNCKSGMCLSKFRDSDGRRIITLRVKQLEDLDLSQDEYLKTLQIFLNASLYEQETQIAGIIFIFDLRGITFNLIKKYSIFSLLDFFSQLKYCPIRIKQINLIGMPTFAVFIFKFVKKLLSSKLQKRINLIKDLSDLNEIMDTTELLKDDKSDFNEENVMIIDDYIKKASKMYDSFEVDFNKLKSCKSLKLENID</sequence>
<name>A0A9J6BYS7_POLVA</name>
<dbReference type="EMBL" id="JADBJN010000002">
    <property type="protein sequence ID" value="KAG5674707.1"/>
    <property type="molecule type" value="Genomic_DNA"/>
</dbReference>
<reference evidence="2" key="1">
    <citation type="submission" date="2021-03" db="EMBL/GenBank/DDBJ databases">
        <title>Chromosome level genome of the anhydrobiotic midge Polypedilum vanderplanki.</title>
        <authorList>
            <person name="Yoshida Y."/>
            <person name="Kikawada T."/>
            <person name="Gusev O."/>
        </authorList>
    </citation>
    <scope>NUCLEOTIDE SEQUENCE</scope>
    <source>
        <strain evidence="2">NIAS01</strain>
        <tissue evidence="2">Whole body or cell culture</tissue>
    </source>
</reference>
<comment type="caution">
    <text evidence="2">The sequence shown here is derived from an EMBL/GenBank/DDBJ whole genome shotgun (WGS) entry which is preliminary data.</text>
</comment>
<dbReference type="InterPro" id="IPR036865">
    <property type="entry name" value="CRAL-TRIO_dom_sf"/>
</dbReference>
<dbReference type="InterPro" id="IPR036273">
    <property type="entry name" value="CRAL/TRIO_N_dom_sf"/>
</dbReference>